<dbReference type="AlphaFoldDB" id="A0A9D7K3C9"/>
<dbReference type="EMBL" id="JADJUC010000005">
    <property type="protein sequence ID" value="MBK8523942.1"/>
    <property type="molecule type" value="Genomic_DNA"/>
</dbReference>
<accession>A0A9D7K3C9</accession>
<organism evidence="2 3">
    <name type="scientific">Candidatus Proximibacter danicus</name>
    <dbReference type="NCBI Taxonomy" id="2954365"/>
    <lineage>
        <taxon>Bacteria</taxon>
        <taxon>Pseudomonadati</taxon>
        <taxon>Pseudomonadota</taxon>
        <taxon>Betaproteobacteria</taxon>
        <taxon>Candidatus Proximibacter</taxon>
    </lineage>
</organism>
<feature type="region of interest" description="Disordered" evidence="1">
    <location>
        <begin position="66"/>
        <end position="85"/>
    </location>
</feature>
<evidence type="ECO:0000313" key="2">
    <source>
        <dbReference type="EMBL" id="MBK8523942.1"/>
    </source>
</evidence>
<dbReference type="Proteomes" id="UP000886689">
    <property type="component" value="Unassembled WGS sequence"/>
</dbReference>
<reference evidence="2" key="1">
    <citation type="submission" date="2020-10" db="EMBL/GenBank/DDBJ databases">
        <title>Connecting structure to function with the recovery of over 1000 high-quality activated sludge metagenome-assembled genomes encoding full-length rRNA genes using long-read sequencing.</title>
        <authorList>
            <person name="Singleton C.M."/>
            <person name="Petriglieri F."/>
            <person name="Kristensen J.M."/>
            <person name="Kirkegaard R.H."/>
            <person name="Michaelsen T.Y."/>
            <person name="Andersen M.H."/>
            <person name="Karst S.M."/>
            <person name="Dueholm M.S."/>
            <person name="Nielsen P.H."/>
            <person name="Albertsen M."/>
        </authorList>
    </citation>
    <scope>NUCLEOTIDE SEQUENCE</scope>
    <source>
        <strain evidence="2">Hirt_18-Q3-R61-65_BATAC.395</strain>
    </source>
</reference>
<comment type="caution">
    <text evidence="2">The sequence shown here is derived from an EMBL/GenBank/DDBJ whole genome shotgun (WGS) entry which is preliminary data.</text>
</comment>
<gene>
    <name evidence="2" type="ORF">IPL58_07330</name>
</gene>
<proteinExistence type="predicted"/>
<sequence length="135" mass="14799">MLLIFVLMGFLLQSVRSVQREIERTLVAAEVMSLRTELQLAVASAINRGQEGQIAHWAGKNPLELAGRPPDARSLPGPESGPRIGQQWNWDGARGLLAYDYEDGGQLTLRIVGVRDRPAEGWSLGGGLVLVREQK</sequence>
<evidence type="ECO:0000313" key="3">
    <source>
        <dbReference type="Proteomes" id="UP000886689"/>
    </source>
</evidence>
<protein>
    <submittedName>
        <fullName evidence="2">Uncharacterized protein</fullName>
    </submittedName>
</protein>
<evidence type="ECO:0000256" key="1">
    <source>
        <dbReference type="SAM" id="MobiDB-lite"/>
    </source>
</evidence>
<name>A0A9D7K3C9_9PROT</name>